<dbReference type="Proteomes" id="UP001319180">
    <property type="component" value="Unassembled WGS sequence"/>
</dbReference>
<reference evidence="2 3" key="1">
    <citation type="submission" date="2021-05" db="EMBL/GenBank/DDBJ databases">
        <title>A Polyphasic approach of four new species of the genus Ohtaekwangia: Ohtaekwangia histidinii sp. nov., Ohtaekwangia cretensis sp. nov., Ohtaekwangia indiensis sp. nov., Ohtaekwangia reichenbachii sp. nov. from diverse environment.</title>
        <authorList>
            <person name="Octaviana S."/>
        </authorList>
    </citation>
    <scope>NUCLEOTIDE SEQUENCE [LARGE SCALE GENOMIC DNA]</scope>
    <source>
        <strain evidence="2 3">PWU37</strain>
    </source>
</reference>
<keyword evidence="3" id="KW-1185">Reference proteome</keyword>
<evidence type="ECO:0000313" key="2">
    <source>
        <dbReference type="EMBL" id="MBT1685394.1"/>
    </source>
</evidence>
<comment type="caution">
    <text evidence="2">The sequence shown here is derived from an EMBL/GenBank/DDBJ whole genome shotgun (WGS) entry which is preliminary data.</text>
</comment>
<dbReference type="RefSeq" id="WP_254088642.1">
    <property type="nucleotide sequence ID" value="NZ_JAHESC010000002.1"/>
</dbReference>
<accession>A0AAP2D5E2</accession>
<dbReference type="Pfam" id="PF11751">
    <property type="entry name" value="PorP_SprF"/>
    <property type="match status" value="1"/>
</dbReference>
<evidence type="ECO:0000256" key="1">
    <source>
        <dbReference type="SAM" id="SignalP"/>
    </source>
</evidence>
<dbReference type="AlphaFoldDB" id="A0AAP2D5E2"/>
<evidence type="ECO:0000313" key="3">
    <source>
        <dbReference type="Proteomes" id="UP001319180"/>
    </source>
</evidence>
<organism evidence="2 3">
    <name type="scientific">Dawidia soli</name>
    <dbReference type="NCBI Taxonomy" id="2782352"/>
    <lineage>
        <taxon>Bacteria</taxon>
        <taxon>Pseudomonadati</taxon>
        <taxon>Bacteroidota</taxon>
        <taxon>Cytophagia</taxon>
        <taxon>Cytophagales</taxon>
        <taxon>Chryseotaleaceae</taxon>
        <taxon>Dawidia</taxon>
    </lineage>
</organism>
<gene>
    <name evidence="2" type="ORF">KK078_02440</name>
</gene>
<feature type="signal peptide" evidence="1">
    <location>
        <begin position="1"/>
        <end position="22"/>
    </location>
</feature>
<protein>
    <submittedName>
        <fullName evidence="2">Type IX secretion system membrane protein PorP/SprF</fullName>
    </submittedName>
</protein>
<sequence>MLKKTFYTLLLALAGSGSGVFAQQDPLFTQYMFNNLYMTPAYAGVDGVTRLTAVHRSQWLGYQSSFNDGGAPVTQMVSFNAPIFKLRSGFGAYVMNDKLGPQNNLEAQTMYAYHLGIKDTKLSLGIKAGIYSQAIDWEMYRASNPDDPLLKHGKESQIRPDLGLGAFYRAEKYYLGVGFNHLLRSEFDFGQDDVRSALENHINFTGGYFYEVSFDLRVQFSAAVRSDLNRTQIDFAGIGYLKDTMWGGLAFRQGEAGSLLLGYALLKDKSLKLGSGIDFIVKDRDAKDNFSLEFMLSYELPVNPGSGKKVVRTPRYRH</sequence>
<dbReference type="EMBL" id="JAHESC010000002">
    <property type="protein sequence ID" value="MBT1685394.1"/>
    <property type="molecule type" value="Genomic_DNA"/>
</dbReference>
<keyword evidence="1" id="KW-0732">Signal</keyword>
<name>A0AAP2D5E2_9BACT</name>
<feature type="chain" id="PRO_5042941200" evidence="1">
    <location>
        <begin position="23"/>
        <end position="318"/>
    </location>
</feature>
<dbReference type="NCBIfam" id="TIGR03519">
    <property type="entry name" value="T9SS_PorP_fam"/>
    <property type="match status" value="1"/>
</dbReference>
<proteinExistence type="predicted"/>
<dbReference type="InterPro" id="IPR019861">
    <property type="entry name" value="PorP/SprF_Bacteroidetes"/>
</dbReference>